<name>A0ABP1Q583_9HEXA</name>
<dbReference type="PANTHER" id="PTHR12085:SF3">
    <property type="entry name" value="SERINE_THREONINE-PROTEIN PHOSPHATASE 2A REGULATORY SUBUNIT B'' SUBUNIT GAMMA"/>
    <property type="match status" value="1"/>
</dbReference>
<dbReference type="InterPro" id="IPR039865">
    <property type="entry name" value="PPP2R3C"/>
</dbReference>
<evidence type="ECO:0000256" key="1">
    <source>
        <dbReference type="ARBA" id="ARBA00004496"/>
    </source>
</evidence>
<sequence>MENLKLTLRKKLEETSHLQSVFESMPENVDPMQLWQARQETLIMNVLQEKMEETSKLFSIQRKLTRMNDVENEMHRLVYRQARFDQLFLRREADYYDLLPTGADNRIMDMMLVLKIVGDHLLQNSTMCCSQNLCDYFISFEGYLKAIEQLRWIPFIPLWFTPKLFMRLAEKEMGGGVCISMFFEYAHKKLDNYRLRLDLFRIDENGKGYVTKENLWSYFCQTLNLDEWCCESNDGRKNQISSLYIQYLVSEMFFILDQHRTKKIKIVELLDSQLLQNITQKFSESVVFGRFMKKMSAFNAMSLDDVDGCIPVDCFCEKFPDFSQNIWGGSNNEKRFLDSFIHQLVKIYGDSTKEKGKINFDTFLNITFACENLDTSHNISSICYFFRVLDLDSKGYLDEMDLQFHYRNIQEYLEKKMSLSFKGLEQQRLANFKNIQSQFSDMLTGEGGLSHITPAKLWNTRSGFMLIEFLVDATQSLEKQDEEYPQMNTGSSFAANDLMTDGTHGHSSLTPCKENLESVNSIIDLSTHPHPPSHSSNTFKTEEGQGDVPKDSGVAGVAVL</sequence>
<keyword evidence="5" id="KW-1185">Reference proteome</keyword>
<evidence type="ECO:0000256" key="3">
    <source>
        <dbReference type="SAM" id="MobiDB-lite"/>
    </source>
</evidence>
<evidence type="ECO:0000256" key="2">
    <source>
        <dbReference type="ARBA" id="ARBA00022490"/>
    </source>
</evidence>
<dbReference type="Gene3D" id="1.10.238.10">
    <property type="entry name" value="EF-hand"/>
    <property type="match status" value="1"/>
</dbReference>
<dbReference type="Proteomes" id="UP001642540">
    <property type="component" value="Unassembled WGS sequence"/>
</dbReference>
<dbReference type="EMBL" id="CAXLJM020000022">
    <property type="protein sequence ID" value="CAL8087770.1"/>
    <property type="molecule type" value="Genomic_DNA"/>
</dbReference>
<evidence type="ECO:0000313" key="4">
    <source>
        <dbReference type="EMBL" id="CAL8087770.1"/>
    </source>
</evidence>
<feature type="region of interest" description="Disordered" evidence="3">
    <location>
        <begin position="524"/>
        <end position="560"/>
    </location>
</feature>
<dbReference type="InterPro" id="IPR011992">
    <property type="entry name" value="EF-hand-dom_pair"/>
</dbReference>
<dbReference type="PANTHER" id="PTHR12085">
    <property type="entry name" value="SERINE/THREONINE-PROTEIN PHOSPHATASE 2A REGULATORY SUBUNIT B'' SUBUNIT GAMMA"/>
    <property type="match status" value="1"/>
</dbReference>
<evidence type="ECO:0008006" key="6">
    <source>
        <dbReference type="Google" id="ProtNLM"/>
    </source>
</evidence>
<protein>
    <recommendedName>
        <fullName evidence="6">Serine/threonine-protein phosphatase 2A regulatory subunit B'' subunit gamma</fullName>
    </recommendedName>
</protein>
<accession>A0ABP1Q583</accession>
<comment type="caution">
    <text evidence="4">The sequence shown here is derived from an EMBL/GenBank/DDBJ whole genome shotgun (WGS) entry which is preliminary data.</text>
</comment>
<reference evidence="4 5" key="1">
    <citation type="submission" date="2024-08" db="EMBL/GenBank/DDBJ databases">
        <authorList>
            <person name="Cucini C."/>
            <person name="Frati F."/>
        </authorList>
    </citation>
    <scope>NUCLEOTIDE SEQUENCE [LARGE SCALE GENOMIC DNA]</scope>
</reference>
<comment type="subcellular location">
    <subcellularLocation>
        <location evidence="1">Cytoplasm</location>
    </subcellularLocation>
</comment>
<evidence type="ECO:0000313" key="5">
    <source>
        <dbReference type="Proteomes" id="UP001642540"/>
    </source>
</evidence>
<proteinExistence type="predicted"/>
<keyword evidence="2" id="KW-0963">Cytoplasm</keyword>
<dbReference type="SUPFAM" id="SSF47473">
    <property type="entry name" value="EF-hand"/>
    <property type="match status" value="1"/>
</dbReference>
<gene>
    <name evidence="4" type="ORF">ODALV1_LOCUS6846</name>
</gene>
<organism evidence="4 5">
    <name type="scientific">Orchesella dallaii</name>
    <dbReference type="NCBI Taxonomy" id="48710"/>
    <lineage>
        <taxon>Eukaryota</taxon>
        <taxon>Metazoa</taxon>
        <taxon>Ecdysozoa</taxon>
        <taxon>Arthropoda</taxon>
        <taxon>Hexapoda</taxon>
        <taxon>Collembola</taxon>
        <taxon>Entomobryomorpha</taxon>
        <taxon>Entomobryoidea</taxon>
        <taxon>Orchesellidae</taxon>
        <taxon>Orchesellinae</taxon>
        <taxon>Orchesella</taxon>
    </lineage>
</organism>